<dbReference type="GO" id="GO:0016787">
    <property type="term" value="F:hydrolase activity"/>
    <property type="evidence" value="ECO:0007669"/>
    <property type="project" value="UniProtKB-KW"/>
</dbReference>
<dbReference type="EMBL" id="JBFPJR010000001">
    <property type="protein sequence ID" value="MEX0426033.1"/>
    <property type="molecule type" value="Genomic_DNA"/>
</dbReference>
<evidence type="ECO:0000256" key="3">
    <source>
        <dbReference type="SAM" id="MobiDB-lite"/>
    </source>
</evidence>
<dbReference type="RefSeq" id="WP_367990589.1">
    <property type="nucleotide sequence ID" value="NZ_JBFPJR010000001.1"/>
</dbReference>
<evidence type="ECO:0000313" key="5">
    <source>
        <dbReference type="Proteomes" id="UP001556631"/>
    </source>
</evidence>
<accession>A0ABV3SVF2</accession>
<organism evidence="4 5">
    <name type="scientific">Nocardioides eburneus</name>
    <dbReference type="NCBI Taxonomy" id="3231482"/>
    <lineage>
        <taxon>Bacteria</taxon>
        <taxon>Bacillati</taxon>
        <taxon>Actinomycetota</taxon>
        <taxon>Actinomycetes</taxon>
        <taxon>Propionibacteriales</taxon>
        <taxon>Nocardioidaceae</taxon>
        <taxon>Nocardioides</taxon>
    </lineage>
</organism>
<evidence type="ECO:0000256" key="1">
    <source>
        <dbReference type="ARBA" id="ARBA00005953"/>
    </source>
</evidence>
<dbReference type="InterPro" id="IPR029069">
    <property type="entry name" value="HotDog_dom_sf"/>
</dbReference>
<dbReference type="SUPFAM" id="SSF54637">
    <property type="entry name" value="Thioesterase/thiol ester dehydrase-isomerase"/>
    <property type="match status" value="1"/>
</dbReference>
<keyword evidence="5" id="KW-1185">Reference proteome</keyword>
<dbReference type="CDD" id="cd00586">
    <property type="entry name" value="4HBT"/>
    <property type="match status" value="1"/>
</dbReference>
<dbReference type="Pfam" id="PF13279">
    <property type="entry name" value="4HBT_2"/>
    <property type="match status" value="1"/>
</dbReference>
<name>A0ABV3SVF2_9ACTN</name>
<feature type="region of interest" description="Disordered" evidence="3">
    <location>
        <begin position="1"/>
        <end position="20"/>
    </location>
</feature>
<feature type="compositionally biased region" description="Low complexity" evidence="3">
    <location>
        <begin position="1"/>
        <end position="17"/>
    </location>
</feature>
<gene>
    <name evidence="4" type="ORF">AB3X52_00250</name>
</gene>
<dbReference type="Proteomes" id="UP001556631">
    <property type="component" value="Unassembled WGS sequence"/>
</dbReference>
<sequence>MPADNATARTSTAPATPKAERPSLAAYAHVSSFTTRWMDNDVYGHVNNVTYYSYFDSVANAYLIEAGGLDIHTSPVIGLVVESGCRYHAPVAYPARLRAGLRVDRLGNRAVTYGLAIFTEDDDLAVADGHVVHVFVDRETRRPTAIPDPIRDALARLVRA</sequence>
<protein>
    <submittedName>
        <fullName evidence="4">Acyl-CoA thioesterase</fullName>
        <ecNumber evidence="4">3.1.2.-</ecNumber>
    </submittedName>
</protein>
<proteinExistence type="inferred from homology"/>
<evidence type="ECO:0000256" key="2">
    <source>
        <dbReference type="ARBA" id="ARBA00022801"/>
    </source>
</evidence>
<dbReference type="EC" id="3.1.2.-" evidence="4"/>
<dbReference type="InterPro" id="IPR050563">
    <property type="entry name" value="4-hydroxybenzoyl-CoA_TE"/>
</dbReference>
<dbReference type="Gene3D" id="3.10.129.10">
    <property type="entry name" value="Hotdog Thioesterase"/>
    <property type="match status" value="1"/>
</dbReference>
<dbReference type="PANTHER" id="PTHR31793:SF27">
    <property type="entry name" value="NOVEL THIOESTERASE SUPERFAMILY DOMAIN AND SAPOSIN A-TYPE DOMAIN CONTAINING PROTEIN (0610012H03RIK)"/>
    <property type="match status" value="1"/>
</dbReference>
<reference evidence="4 5" key="1">
    <citation type="submission" date="2024-07" db="EMBL/GenBank/DDBJ databases">
        <authorList>
            <person name="Lee S."/>
            <person name="Kang M."/>
        </authorList>
    </citation>
    <scope>NUCLEOTIDE SEQUENCE [LARGE SCALE GENOMIC DNA]</scope>
    <source>
        <strain evidence="4 5">DS6</strain>
    </source>
</reference>
<comment type="caution">
    <text evidence="4">The sequence shown here is derived from an EMBL/GenBank/DDBJ whole genome shotgun (WGS) entry which is preliminary data.</text>
</comment>
<dbReference type="PANTHER" id="PTHR31793">
    <property type="entry name" value="4-HYDROXYBENZOYL-COA THIOESTERASE FAMILY MEMBER"/>
    <property type="match status" value="1"/>
</dbReference>
<comment type="similarity">
    <text evidence="1">Belongs to the 4-hydroxybenzoyl-CoA thioesterase family.</text>
</comment>
<evidence type="ECO:0000313" key="4">
    <source>
        <dbReference type="EMBL" id="MEX0426033.1"/>
    </source>
</evidence>
<keyword evidence="2 4" id="KW-0378">Hydrolase</keyword>